<feature type="chain" id="PRO_5021723723" evidence="2">
    <location>
        <begin position="25"/>
        <end position="465"/>
    </location>
</feature>
<dbReference type="InterPro" id="IPR011989">
    <property type="entry name" value="ARM-like"/>
</dbReference>
<name>A0A517W1W6_9PLAN</name>
<dbReference type="Gene3D" id="1.25.10.10">
    <property type="entry name" value="Leucine-rich Repeat Variant"/>
    <property type="match status" value="4"/>
</dbReference>
<reference evidence="3 4" key="1">
    <citation type="submission" date="2019-03" db="EMBL/GenBank/DDBJ databases">
        <title>Deep-cultivation of Planctomycetes and their phenomic and genomic characterization uncovers novel biology.</title>
        <authorList>
            <person name="Wiegand S."/>
            <person name="Jogler M."/>
            <person name="Boedeker C."/>
            <person name="Pinto D."/>
            <person name="Vollmers J."/>
            <person name="Rivas-Marin E."/>
            <person name="Kohn T."/>
            <person name="Peeters S.H."/>
            <person name="Heuer A."/>
            <person name="Rast P."/>
            <person name="Oberbeckmann S."/>
            <person name="Bunk B."/>
            <person name="Jeske O."/>
            <person name="Meyerdierks A."/>
            <person name="Storesund J.E."/>
            <person name="Kallscheuer N."/>
            <person name="Luecker S."/>
            <person name="Lage O.M."/>
            <person name="Pohl T."/>
            <person name="Merkel B.J."/>
            <person name="Hornburger P."/>
            <person name="Mueller R.-W."/>
            <person name="Bruemmer F."/>
            <person name="Labrenz M."/>
            <person name="Spormann A.M."/>
            <person name="Op den Camp H."/>
            <person name="Overmann J."/>
            <person name="Amann R."/>
            <person name="Jetten M.S.M."/>
            <person name="Mascher T."/>
            <person name="Medema M.H."/>
            <person name="Devos D.P."/>
            <person name="Kaster A.-K."/>
            <person name="Ovreas L."/>
            <person name="Rohde M."/>
            <person name="Galperin M.Y."/>
            <person name="Jogler C."/>
        </authorList>
    </citation>
    <scope>NUCLEOTIDE SEQUENCE [LARGE SCALE GENOMIC DNA]</scope>
    <source>
        <strain evidence="3 4">V144</strain>
    </source>
</reference>
<feature type="compositionally biased region" description="Polar residues" evidence="1">
    <location>
        <begin position="450"/>
        <end position="465"/>
    </location>
</feature>
<evidence type="ECO:0000256" key="1">
    <source>
        <dbReference type="SAM" id="MobiDB-lite"/>
    </source>
</evidence>
<dbReference type="PANTHER" id="PTHR12697:SF5">
    <property type="entry name" value="DEOXYHYPUSINE HYDROXYLASE"/>
    <property type="match status" value="1"/>
</dbReference>
<feature type="signal peptide" evidence="2">
    <location>
        <begin position="1"/>
        <end position="24"/>
    </location>
</feature>
<sequence precursor="true">MVRMCGLYYLLFSICPLIPITEVAADDVADLVTLLKSDQPKVRYDAARSLNKFGAKAKPAIKPLIAALKDDGAPTEFGIQILGPRVRDAASDALVRIGRPAVPALIEALSHKNNTTREMAAKTLGELGPLAKNSISTLTKTLDDPEDEVRCSAIGAIVRVGAEPKVVVPLLEQIFRSSQNNDFIRVWVLEALHDADPQGTMVIPILVEGLKDSNGDVMSAAARTLEIFGAKGGLAANELNKALATTKVRWDIVADVGFTVPVRIDVVRALAAIGPDAAVAEPSLIRLMEHDKNETIRIWSAAALVRITPDKPAAKQGMTLLLQTLEDGYQDMAAEALGAIGNETAITALIDALQTPDMSKYGTFRVTVASALGKIGPPAKAAVPILRTALLEKRESHFGVRCASAIALGKMGAAAKSAIPDLSGLSHSDDEYLRDVAAEAIEKIKKKSAGSNTSDGVENKPSNIK</sequence>
<proteinExistence type="predicted"/>
<dbReference type="GO" id="GO:0016491">
    <property type="term" value="F:oxidoreductase activity"/>
    <property type="evidence" value="ECO:0007669"/>
    <property type="project" value="TreeGrafter"/>
</dbReference>
<dbReference type="Pfam" id="PF03130">
    <property type="entry name" value="HEAT_PBS"/>
    <property type="match status" value="2"/>
</dbReference>
<dbReference type="EMBL" id="CP037920">
    <property type="protein sequence ID" value="QDT99265.1"/>
    <property type="molecule type" value="Genomic_DNA"/>
</dbReference>
<dbReference type="SMART" id="SM00567">
    <property type="entry name" value="EZ_HEAT"/>
    <property type="match status" value="8"/>
</dbReference>
<evidence type="ECO:0000313" key="4">
    <source>
        <dbReference type="Proteomes" id="UP000318704"/>
    </source>
</evidence>
<dbReference type="KEGG" id="gaw:V144x_47760"/>
<evidence type="ECO:0000313" key="3">
    <source>
        <dbReference type="EMBL" id="QDT99265.1"/>
    </source>
</evidence>
<protein>
    <submittedName>
        <fullName evidence="3">Putative lyase</fullName>
    </submittedName>
</protein>
<organism evidence="3 4">
    <name type="scientific">Gimesia aquarii</name>
    <dbReference type="NCBI Taxonomy" id="2527964"/>
    <lineage>
        <taxon>Bacteria</taxon>
        <taxon>Pseudomonadati</taxon>
        <taxon>Planctomycetota</taxon>
        <taxon>Planctomycetia</taxon>
        <taxon>Planctomycetales</taxon>
        <taxon>Planctomycetaceae</taxon>
        <taxon>Gimesia</taxon>
    </lineage>
</organism>
<dbReference type="GO" id="GO:0016829">
    <property type="term" value="F:lyase activity"/>
    <property type="evidence" value="ECO:0007669"/>
    <property type="project" value="UniProtKB-KW"/>
</dbReference>
<dbReference type="Proteomes" id="UP000318704">
    <property type="component" value="Chromosome"/>
</dbReference>
<gene>
    <name evidence="3" type="ORF">V144x_47760</name>
</gene>
<dbReference type="AlphaFoldDB" id="A0A517W1W6"/>
<keyword evidence="3" id="KW-0456">Lyase</keyword>
<evidence type="ECO:0000256" key="2">
    <source>
        <dbReference type="SAM" id="SignalP"/>
    </source>
</evidence>
<dbReference type="RefSeq" id="WP_197998593.1">
    <property type="nucleotide sequence ID" value="NZ_CP037920.1"/>
</dbReference>
<dbReference type="SUPFAM" id="SSF48371">
    <property type="entry name" value="ARM repeat"/>
    <property type="match status" value="1"/>
</dbReference>
<accession>A0A517W1W6</accession>
<dbReference type="InterPro" id="IPR004155">
    <property type="entry name" value="PBS_lyase_HEAT"/>
</dbReference>
<dbReference type="InterPro" id="IPR016024">
    <property type="entry name" value="ARM-type_fold"/>
</dbReference>
<dbReference type="Pfam" id="PF13646">
    <property type="entry name" value="HEAT_2"/>
    <property type="match status" value="2"/>
</dbReference>
<feature type="region of interest" description="Disordered" evidence="1">
    <location>
        <begin position="444"/>
        <end position="465"/>
    </location>
</feature>
<keyword evidence="2" id="KW-0732">Signal</keyword>
<dbReference type="PANTHER" id="PTHR12697">
    <property type="entry name" value="PBS LYASE HEAT-LIKE PROTEIN"/>
    <property type="match status" value="1"/>
</dbReference>